<dbReference type="GO" id="GO:0000162">
    <property type="term" value="P:L-tryptophan biosynthetic process"/>
    <property type="evidence" value="ECO:0007669"/>
    <property type="project" value="UniProtKB-UniRule"/>
</dbReference>
<name>A0A660LAM8_9BACL</name>
<dbReference type="HAMAP" id="MF_00134_B">
    <property type="entry name" value="IGPS_B"/>
    <property type="match status" value="1"/>
</dbReference>
<evidence type="ECO:0000256" key="1">
    <source>
        <dbReference type="ARBA" id="ARBA00001633"/>
    </source>
</evidence>
<dbReference type="AlphaFoldDB" id="A0A660LAM8"/>
<keyword evidence="11" id="KW-1185">Reference proteome</keyword>
<keyword evidence="6 8" id="KW-0057">Aromatic amino acid biosynthesis</keyword>
<evidence type="ECO:0000256" key="2">
    <source>
        <dbReference type="ARBA" id="ARBA00004696"/>
    </source>
</evidence>
<feature type="domain" description="Indole-3-glycerol phosphate synthase" evidence="9">
    <location>
        <begin position="9"/>
        <end position="271"/>
    </location>
</feature>
<comment type="caution">
    <text evidence="10">The sequence shown here is derived from an EMBL/GenBank/DDBJ whole genome shotgun (WGS) entry which is preliminary data.</text>
</comment>
<keyword evidence="5 8" id="KW-0822">Tryptophan biosynthesis</keyword>
<dbReference type="InterPro" id="IPR045186">
    <property type="entry name" value="Indole-3-glycerol_P_synth"/>
</dbReference>
<dbReference type="PANTHER" id="PTHR22854:SF2">
    <property type="entry name" value="INDOLE-3-GLYCEROL-PHOSPHATE SYNTHASE"/>
    <property type="match status" value="1"/>
</dbReference>
<dbReference type="PANTHER" id="PTHR22854">
    <property type="entry name" value="TRYPTOPHAN BIOSYNTHESIS PROTEIN"/>
    <property type="match status" value="1"/>
</dbReference>
<evidence type="ECO:0000256" key="8">
    <source>
        <dbReference type="HAMAP-Rule" id="MF_00134"/>
    </source>
</evidence>
<proteinExistence type="inferred from homology"/>
<dbReference type="GO" id="GO:0004640">
    <property type="term" value="F:phosphoribosylanthranilate isomerase activity"/>
    <property type="evidence" value="ECO:0007669"/>
    <property type="project" value="TreeGrafter"/>
</dbReference>
<reference evidence="10 11" key="1">
    <citation type="submission" date="2018-10" db="EMBL/GenBank/DDBJ databases">
        <title>Genomic Encyclopedia of Type Strains, Phase IV (KMG-IV): sequencing the most valuable type-strain genomes for metagenomic binning, comparative biology and taxonomic classification.</title>
        <authorList>
            <person name="Goeker M."/>
        </authorList>
    </citation>
    <scope>NUCLEOTIDE SEQUENCE [LARGE SCALE GENOMIC DNA]</scope>
    <source>
        <strain evidence="10 11">DSM 22653</strain>
    </source>
</reference>
<dbReference type="EMBL" id="RBIJ01000001">
    <property type="protein sequence ID" value="RKQ89023.1"/>
    <property type="molecule type" value="Genomic_DNA"/>
</dbReference>
<keyword evidence="3 8" id="KW-0028">Amino-acid biosynthesis</keyword>
<evidence type="ECO:0000256" key="6">
    <source>
        <dbReference type="ARBA" id="ARBA00023141"/>
    </source>
</evidence>
<evidence type="ECO:0000256" key="7">
    <source>
        <dbReference type="ARBA" id="ARBA00023239"/>
    </source>
</evidence>
<dbReference type="InterPro" id="IPR001468">
    <property type="entry name" value="Indole-3-GlycerolPSynthase_CS"/>
</dbReference>
<comment type="pathway">
    <text evidence="2 8">Amino-acid biosynthesis; L-tryptophan biosynthesis; L-tryptophan from chorismate: step 4/5.</text>
</comment>
<protein>
    <recommendedName>
        <fullName evidence="8">Indole-3-glycerol phosphate synthase</fullName>
        <shortName evidence="8">IGPS</shortName>
        <ecNumber evidence="8">4.1.1.48</ecNumber>
    </recommendedName>
</protein>
<evidence type="ECO:0000256" key="4">
    <source>
        <dbReference type="ARBA" id="ARBA00022793"/>
    </source>
</evidence>
<keyword evidence="7 8" id="KW-0456">Lyase</keyword>
<sequence>MESPSSFLAQILADKRREVEGLRASAADLAYLARKLAEEAVSAGAEAPEGTFAFARALVVSPRPVAVIAEVKRRSPSRGTIREPWDVYAVARGYAEAQVDALSVLAERVHFAGDPLYVSFFRRAVGRPVLWKDFVFDPVQIDLARVHGADAVLLIARILDEATLAALLEHARSLALDALVEVHDEFDAEKAVRAGARLVGINHRDLTSFRVDLGVSERIVPLLSPGTIVVAESGISRPEDVARLARLGVRAVLVGEHFMRQADVAAAVRSLVGPIS</sequence>
<evidence type="ECO:0000256" key="5">
    <source>
        <dbReference type="ARBA" id="ARBA00022822"/>
    </source>
</evidence>
<evidence type="ECO:0000313" key="11">
    <source>
        <dbReference type="Proteomes" id="UP000267019"/>
    </source>
</evidence>
<dbReference type="Pfam" id="PF00218">
    <property type="entry name" value="IGPS"/>
    <property type="match status" value="1"/>
</dbReference>
<dbReference type="InterPro" id="IPR011060">
    <property type="entry name" value="RibuloseP-bd_barrel"/>
</dbReference>
<gene>
    <name evidence="8" type="primary">trpC</name>
    <name evidence="10" type="ORF">C7438_0678</name>
</gene>
<evidence type="ECO:0000313" key="10">
    <source>
        <dbReference type="EMBL" id="RKQ89023.1"/>
    </source>
</evidence>
<comment type="similarity">
    <text evidence="8">Belongs to the TrpC family.</text>
</comment>
<dbReference type="CDD" id="cd00331">
    <property type="entry name" value="IGPS"/>
    <property type="match status" value="1"/>
</dbReference>
<dbReference type="GO" id="GO:0004425">
    <property type="term" value="F:indole-3-glycerol-phosphate synthase activity"/>
    <property type="evidence" value="ECO:0007669"/>
    <property type="project" value="UniProtKB-UniRule"/>
</dbReference>
<dbReference type="InterPro" id="IPR013798">
    <property type="entry name" value="Indole-3-glycerol_P_synth_dom"/>
</dbReference>
<dbReference type="InterPro" id="IPR013785">
    <property type="entry name" value="Aldolase_TIM"/>
</dbReference>
<evidence type="ECO:0000256" key="3">
    <source>
        <dbReference type="ARBA" id="ARBA00022605"/>
    </source>
</evidence>
<accession>A0A660LAM8</accession>
<dbReference type="Gene3D" id="3.20.20.70">
    <property type="entry name" value="Aldolase class I"/>
    <property type="match status" value="1"/>
</dbReference>
<comment type="catalytic activity">
    <reaction evidence="1 8">
        <text>1-(2-carboxyphenylamino)-1-deoxy-D-ribulose 5-phosphate + H(+) = (1S,2R)-1-C-(indol-3-yl)glycerol 3-phosphate + CO2 + H2O</text>
        <dbReference type="Rhea" id="RHEA:23476"/>
        <dbReference type="ChEBI" id="CHEBI:15377"/>
        <dbReference type="ChEBI" id="CHEBI:15378"/>
        <dbReference type="ChEBI" id="CHEBI:16526"/>
        <dbReference type="ChEBI" id="CHEBI:58613"/>
        <dbReference type="ChEBI" id="CHEBI:58866"/>
        <dbReference type="EC" id="4.1.1.48"/>
    </reaction>
</comment>
<dbReference type="PROSITE" id="PS00614">
    <property type="entry name" value="IGPS"/>
    <property type="match status" value="1"/>
</dbReference>
<keyword evidence="4 8" id="KW-0210">Decarboxylase</keyword>
<dbReference type="RefSeq" id="WP_170143543.1">
    <property type="nucleotide sequence ID" value="NZ_RBIJ01000001.1"/>
</dbReference>
<dbReference type="EC" id="4.1.1.48" evidence="8"/>
<dbReference type="UniPathway" id="UPA00035">
    <property type="reaction ID" value="UER00043"/>
</dbReference>
<dbReference type="SUPFAM" id="SSF51366">
    <property type="entry name" value="Ribulose-phoshate binding barrel"/>
    <property type="match status" value="1"/>
</dbReference>
<organism evidence="10 11">
    <name type="scientific">Brockia lithotrophica</name>
    <dbReference type="NCBI Taxonomy" id="933949"/>
    <lineage>
        <taxon>Bacteria</taxon>
        <taxon>Bacillati</taxon>
        <taxon>Bacillota</taxon>
        <taxon>Bacilli</taxon>
        <taxon>Bacillales</taxon>
        <taxon>Bacillales Family X. Incertae Sedis</taxon>
        <taxon>Brockia</taxon>
    </lineage>
</organism>
<dbReference type="Proteomes" id="UP000267019">
    <property type="component" value="Unassembled WGS sequence"/>
</dbReference>
<evidence type="ECO:0000259" key="9">
    <source>
        <dbReference type="Pfam" id="PF00218"/>
    </source>
</evidence>